<dbReference type="PANTHER" id="PTHR43711:SF1">
    <property type="entry name" value="HISTIDINE KINASE 1"/>
    <property type="match status" value="1"/>
</dbReference>
<evidence type="ECO:0000256" key="2">
    <source>
        <dbReference type="ARBA" id="ARBA00012438"/>
    </source>
</evidence>
<evidence type="ECO:0000313" key="11">
    <source>
        <dbReference type="Proteomes" id="UP000614221"/>
    </source>
</evidence>
<keyword evidence="3" id="KW-0597">Phosphoprotein</keyword>
<organism evidence="10 11">
    <name type="scientific">Haloarcula sebkhae</name>
    <dbReference type="NCBI Taxonomy" id="932660"/>
    <lineage>
        <taxon>Archaea</taxon>
        <taxon>Methanobacteriati</taxon>
        <taxon>Methanobacteriota</taxon>
        <taxon>Stenosarchaea group</taxon>
        <taxon>Halobacteria</taxon>
        <taxon>Halobacteriales</taxon>
        <taxon>Haloarculaceae</taxon>
        <taxon>Haloarcula</taxon>
    </lineage>
</organism>
<dbReference type="InterPro" id="IPR050736">
    <property type="entry name" value="Sensor_HK_Regulatory"/>
</dbReference>
<feature type="domain" description="Histidine kinase" evidence="9">
    <location>
        <begin position="156"/>
        <end position="349"/>
    </location>
</feature>
<comment type="catalytic activity">
    <reaction evidence="1">
        <text>ATP + protein L-histidine = ADP + protein N-phospho-L-histidine.</text>
        <dbReference type="EC" id="2.7.13.3"/>
    </reaction>
</comment>
<sequence length="349" mass="38501">MLSQVSRWSIEGVGGLLLVITMWFSTFDDHPLAVDDVELMLPLFSGIFIIGFGWWISQNRMFDFDAQKRILAALGFIAGSILFTAITSWILLIVNIENGLIGSYFPVYLNGVSIGIVGNGILTTLYLQFRQQHRQIQAHNAELEQTNERLTRLSGVLSHDLRNPLNVAQGRLDILKKSTESEHIAAIDRSLDRIENIITDTLALTQQTQLTADTTSVALDSVARSAWETVETNNVEFQIEGLMTVEVDEPRVRQAFENLFRNAIDHGGDQLTVVKVGRLGHSGFYIEDNGIGFPEDTADEVFDWGMTTAATGTGLGLAIVEEVISAHGWNITTMTGAEGGARFEITNVT</sequence>
<dbReference type="InterPro" id="IPR036890">
    <property type="entry name" value="HATPase_C_sf"/>
</dbReference>
<keyword evidence="5" id="KW-0418">Kinase</keyword>
<dbReference type="SUPFAM" id="SSF47384">
    <property type="entry name" value="Homodimeric domain of signal transducing histidine kinase"/>
    <property type="match status" value="1"/>
</dbReference>
<dbReference type="InterPro" id="IPR003661">
    <property type="entry name" value="HisK_dim/P_dom"/>
</dbReference>
<evidence type="ECO:0000256" key="5">
    <source>
        <dbReference type="ARBA" id="ARBA00022777"/>
    </source>
</evidence>
<evidence type="ECO:0000259" key="9">
    <source>
        <dbReference type="PROSITE" id="PS50109"/>
    </source>
</evidence>
<keyword evidence="4" id="KW-0808">Transferase</keyword>
<feature type="coiled-coil region" evidence="7">
    <location>
        <begin position="129"/>
        <end position="156"/>
    </location>
</feature>
<dbReference type="InterPro" id="IPR005467">
    <property type="entry name" value="His_kinase_dom"/>
</dbReference>
<dbReference type="InterPro" id="IPR004358">
    <property type="entry name" value="Sig_transdc_His_kin-like_C"/>
</dbReference>
<dbReference type="InterPro" id="IPR036097">
    <property type="entry name" value="HisK_dim/P_sf"/>
</dbReference>
<feature type="transmembrane region" description="Helical" evidence="8">
    <location>
        <begin position="7"/>
        <end position="27"/>
    </location>
</feature>
<protein>
    <recommendedName>
        <fullName evidence="2">histidine kinase</fullName>
        <ecNumber evidence="2">2.7.13.3</ecNumber>
    </recommendedName>
</protein>
<dbReference type="PRINTS" id="PR00344">
    <property type="entry name" value="BCTRLSENSOR"/>
</dbReference>
<dbReference type="GO" id="GO:0000155">
    <property type="term" value="F:phosphorelay sensor kinase activity"/>
    <property type="evidence" value="ECO:0007669"/>
    <property type="project" value="InterPro"/>
</dbReference>
<dbReference type="PROSITE" id="PS50109">
    <property type="entry name" value="HIS_KIN"/>
    <property type="match status" value="1"/>
</dbReference>
<dbReference type="Proteomes" id="UP000614221">
    <property type="component" value="Unassembled WGS sequence"/>
</dbReference>
<dbReference type="Gene3D" id="3.30.565.10">
    <property type="entry name" value="Histidine kinase-like ATPase, C-terminal domain"/>
    <property type="match status" value="1"/>
</dbReference>
<evidence type="ECO:0000256" key="7">
    <source>
        <dbReference type="SAM" id="Coils"/>
    </source>
</evidence>
<keyword evidence="6" id="KW-0902">Two-component regulatory system</keyword>
<reference evidence="10" key="2">
    <citation type="submission" date="2020-09" db="EMBL/GenBank/DDBJ databases">
        <authorList>
            <person name="Sun Q."/>
            <person name="Ohkuma M."/>
        </authorList>
    </citation>
    <scope>NUCLEOTIDE SEQUENCE</scope>
    <source>
        <strain evidence="10">JCM 19018</strain>
    </source>
</reference>
<accession>A0A830ERW0</accession>
<keyword evidence="8" id="KW-0812">Transmembrane</keyword>
<proteinExistence type="predicted"/>
<evidence type="ECO:0000256" key="3">
    <source>
        <dbReference type="ARBA" id="ARBA00022553"/>
    </source>
</evidence>
<evidence type="ECO:0000256" key="4">
    <source>
        <dbReference type="ARBA" id="ARBA00022679"/>
    </source>
</evidence>
<dbReference type="Pfam" id="PF00512">
    <property type="entry name" value="HisKA"/>
    <property type="match status" value="1"/>
</dbReference>
<evidence type="ECO:0000313" key="10">
    <source>
        <dbReference type="EMBL" id="GGK83882.1"/>
    </source>
</evidence>
<keyword evidence="7" id="KW-0175">Coiled coil</keyword>
<dbReference type="SMART" id="SM00387">
    <property type="entry name" value="HATPase_c"/>
    <property type="match status" value="1"/>
</dbReference>
<evidence type="ECO:0000256" key="1">
    <source>
        <dbReference type="ARBA" id="ARBA00000085"/>
    </source>
</evidence>
<gene>
    <name evidence="10" type="ORF">GCM10009067_40040</name>
</gene>
<dbReference type="AlphaFoldDB" id="A0A830ERW0"/>
<feature type="transmembrane region" description="Helical" evidence="8">
    <location>
        <begin position="39"/>
        <end position="57"/>
    </location>
</feature>
<dbReference type="CDD" id="cd00082">
    <property type="entry name" value="HisKA"/>
    <property type="match status" value="1"/>
</dbReference>
<dbReference type="OrthoDB" id="8127at2157"/>
<dbReference type="EC" id="2.7.13.3" evidence="2"/>
<dbReference type="Gene3D" id="1.10.287.130">
    <property type="match status" value="1"/>
</dbReference>
<dbReference type="SUPFAM" id="SSF55874">
    <property type="entry name" value="ATPase domain of HSP90 chaperone/DNA topoisomerase II/histidine kinase"/>
    <property type="match status" value="1"/>
</dbReference>
<dbReference type="RefSeq" id="WP_188980701.1">
    <property type="nucleotide sequence ID" value="NZ_BMPD01000011.1"/>
</dbReference>
<dbReference type="PANTHER" id="PTHR43711">
    <property type="entry name" value="TWO-COMPONENT HISTIDINE KINASE"/>
    <property type="match status" value="1"/>
</dbReference>
<dbReference type="InterPro" id="IPR003594">
    <property type="entry name" value="HATPase_dom"/>
</dbReference>
<reference evidence="10" key="1">
    <citation type="journal article" date="2014" name="Int. J. Syst. Evol. Microbiol.">
        <title>Complete genome sequence of Corynebacterium casei LMG S-19264T (=DSM 44701T), isolated from a smear-ripened cheese.</title>
        <authorList>
            <consortium name="US DOE Joint Genome Institute (JGI-PGF)"/>
            <person name="Walter F."/>
            <person name="Albersmeier A."/>
            <person name="Kalinowski J."/>
            <person name="Ruckert C."/>
        </authorList>
    </citation>
    <scope>NUCLEOTIDE SEQUENCE</scope>
    <source>
        <strain evidence="10">JCM 19018</strain>
    </source>
</reference>
<dbReference type="EMBL" id="BMPD01000011">
    <property type="protein sequence ID" value="GGK83882.1"/>
    <property type="molecule type" value="Genomic_DNA"/>
</dbReference>
<feature type="transmembrane region" description="Helical" evidence="8">
    <location>
        <begin position="69"/>
        <end position="93"/>
    </location>
</feature>
<feature type="transmembrane region" description="Helical" evidence="8">
    <location>
        <begin position="105"/>
        <end position="127"/>
    </location>
</feature>
<evidence type="ECO:0000256" key="8">
    <source>
        <dbReference type="SAM" id="Phobius"/>
    </source>
</evidence>
<name>A0A830ERW0_9EURY</name>
<comment type="caution">
    <text evidence="10">The sequence shown here is derived from an EMBL/GenBank/DDBJ whole genome shotgun (WGS) entry which is preliminary data.</text>
</comment>
<dbReference type="SMART" id="SM00388">
    <property type="entry name" value="HisKA"/>
    <property type="match status" value="1"/>
</dbReference>
<keyword evidence="8" id="KW-0472">Membrane</keyword>
<evidence type="ECO:0000256" key="6">
    <source>
        <dbReference type="ARBA" id="ARBA00023012"/>
    </source>
</evidence>
<keyword evidence="8" id="KW-1133">Transmembrane helix</keyword>
<dbReference type="Pfam" id="PF02518">
    <property type="entry name" value="HATPase_c"/>
    <property type="match status" value="1"/>
</dbReference>